<gene>
    <name evidence="14" type="primary">aroB</name>
    <name evidence="14" type="ORF">NBRC110019_10240</name>
</gene>
<evidence type="ECO:0000259" key="12">
    <source>
        <dbReference type="Pfam" id="PF01761"/>
    </source>
</evidence>
<dbReference type="PANTHER" id="PTHR43622:SF1">
    <property type="entry name" value="3-DEHYDROQUINATE SYNTHASE"/>
    <property type="match status" value="1"/>
</dbReference>
<dbReference type="GO" id="GO:0046872">
    <property type="term" value="F:metal ion binding"/>
    <property type="evidence" value="ECO:0007669"/>
    <property type="project" value="UniProtKB-KW"/>
</dbReference>
<evidence type="ECO:0000256" key="3">
    <source>
        <dbReference type="ARBA" id="ARBA00001947"/>
    </source>
</evidence>
<comment type="function">
    <text evidence="4">Catalyzes the conversion of 3-deoxy-D-arabino-heptulosonate 7-phosphate (DAHP) to dehydroquinate (DHQ).</text>
</comment>
<evidence type="ECO:0000256" key="11">
    <source>
        <dbReference type="NCBIfam" id="TIGR01357"/>
    </source>
</evidence>
<reference evidence="14" key="1">
    <citation type="submission" date="2022-07" db="EMBL/GenBank/DDBJ databases">
        <title>Taxonomy of Novel Oxalotrophic and Methylotrophic Bacteria.</title>
        <authorList>
            <person name="Sahin N."/>
            <person name="Tani A."/>
        </authorList>
    </citation>
    <scope>NUCLEOTIDE SEQUENCE</scope>
    <source>
        <strain evidence="14">AM327</strain>
    </source>
</reference>
<keyword evidence="7" id="KW-0862">Zinc</keyword>
<keyword evidence="9" id="KW-0456">Lyase</keyword>
<evidence type="ECO:0000256" key="10">
    <source>
        <dbReference type="ARBA" id="ARBA00023285"/>
    </source>
</evidence>
<dbReference type="InterPro" id="IPR030960">
    <property type="entry name" value="DHQS/DOIS_N"/>
</dbReference>
<dbReference type="InterPro" id="IPR030963">
    <property type="entry name" value="DHQ_synth_fam"/>
</dbReference>
<keyword evidence="5" id="KW-0479">Metal-binding</keyword>
<sequence>MKPIISTDYNVCFNVDAYTSLNTYLQQHTYSKIFIVVDTNTHVCCLPNFMGAISGEYDFEIIEIENGEIYKNIETCTAVWSAISELGGDRKSLLINLGGGVVTDLGGFVAATYMRGIDFINVPTTLLSMVDASVGGKTGVDLGSLKNQVGVFCTPKMVLIITDFLNTLPSNEMRSGMAEMLKHGLIADENYWNKFKNLGNLTLDDLNQLIYDSVIIKNNVVLSDLKEQNLRKILNFGHTLGHAVESYFLNHQDRTALLHGEAIAIGMILAAHLSYQKLNFPLKKVAEIKEVILNYFAAIDISDVELEQIILLMKHDKKNAYGNVNFVLLKSIGDPVTDVVVTNEMIIEALHFYKK</sequence>
<dbReference type="RefSeq" id="WP_281753032.1">
    <property type="nucleotide sequence ID" value="NZ_BRVP01000005.1"/>
</dbReference>
<comment type="cofactor">
    <cofactor evidence="1">
        <name>NAD(+)</name>
        <dbReference type="ChEBI" id="CHEBI:57540"/>
    </cofactor>
</comment>
<keyword evidence="10" id="KW-0170">Cobalt</keyword>
<feature type="domain" description="3-dehydroquinate synthase N-terminal" evidence="12">
    <location>
        <begin position="62"/>
        <end position="174"/>
    </location>
</feature>
<evidence type="ECO:0000256" key="8">
    <source>
        <dbReference type="ARBA" id="ARBA00023027"/>
    </source>
</evidence>
<comment type="cofactor">
    <cofactor evidence="3">
        <name>Zn(2+)</name>
        <dbReference type="ChEBI" id="CHEBI:29105"/>
    </cofactor>
</comment>
<dbReference type="GO" id="GO:0009073">
    <property type="term" value="P:aromatic amino acid family biosynthetic process"/>
    <property type="evidence" value="ECO:0007669"/>
    <property type="project" value="InterPro"/>
</dbReference>
<accession>A0A9W6B3Y0</accession>
<keyword evidence="15" id="KW-1185">Reference proteome</keyword>
<proteinExistence type="predicted"/>
<dbReference type="GO" id="GO:0009423">
    <property type="term" value="P:chorismate biosynthetic process"/>
    <property type="evidence" value="ECO:0007669"/>
    <property type="project" value="UniProtKB-UniRule"/>
</dbReference>
<evidence type="ECO:0000256" key="5">
    <source>
        <dbReference type="ARBA" id="ARBA00022723"/>
    </source>
</evidence>
<keyword evidence="6" id="KW-0547">Nucleotide-binding</keyword>
<name>A0A9W6B3Y0_9FLAO</name>
<evidence type="ECO:0000256" key="1">
    <source>
        <dbReference type="ARBA" id="ARBA00001911"/>
    </source>
</evidence>
<dbReference type="InterPro" id="IPR050071">
    <property type="entry name" value="Dehydroquinate_synthase"/>
</dbReference>
<dbReference type="EC" id="4.2.3.4" evidence="11"/>
<protein>
    <recommendedName>
        <fullName evidence="11">3-dehydroquinate synthase</fullName>
        <ecNumber evidence="11">4.2.3.4</ecNumber>
    </recommendedName>
</protein>
<evidence type="ECO:0000313" key="14">
    <source>
        <dbReference type="EMBL" id="GLB51985.1"/>
    </source>
</evidence>
<dbReference type="Proteomes" id="UP001143545">
    <property type="component" value="Unassembled WGS sequence"/>
</dbReference>
<evidence type="ECO:0000256" key="2">
    <source>
        <dbReference type="ARBA" id="ARBA00001941"/>
    </source>
</evidence>
<dbReference type="AlphaFoldDB" id="A0A9W6B3Y0"/>
<comment type="cofactor">
    <cofactor evidence="2">
        <name>Co(2+)</name>
        <dbReference type="ChEBI" id="CHEBI:48828"/>
    </cofactor>
</comment>
<feature type="domain" description="3-dehydroquinate synthase C-terminal" evidence="13">
    <location>
        <begin position="176"/>
        <end position="319"/>
    </location>
</feature>
<evidence type="ECO:0000259" key="13">
    <source>
        <dbReference type="Pfam" id="PF24621"/>
    </source>
</evidence>
<evidence type="ECO:0000256" key="4">
    <source>
        <dbReference type="ARBA" id="ARBA00003485"/>
    </source>
</evidence>
<dbReference type="SUPFAM" id="SSF56796">
    <property type="entry name" value="Dehydroquinate synthase-like"/>
    <property type="match status" value="1"/>
</dbReference>
<dbReference type="Gene3D" id="1.20.1090.10">
    <property type="entry name" value="Dehydroquinate synthase-like - alpha domain"/>
    <property type="match status" value="1"/>
</dbReference>
<dbReference type="Pfam" id="PF24621">
    <property type="entry name" value="DHQS_C"/>
    <property type="match status" value="1"/>
</dbReference>
<keyword evidence="8" id="KW-0520">NAD</keyword>
<evidence type="ECO:0000256" key="6">
    <source>
        <dbReference type="ARBA" id="ARBA00022741"/>
    </source>
</evidence>
<dbReference type="Pfam" id="PF01761">
    <property type="entry name" value="DHQ_synthase"/>
    <property type="match status" value="1"/>
</dbReference>
<dbReference type="FunFam" id="3.40.50.1970:FF:000007">
    <property type="entry name" value="Pentafunctional AROM polypeptide"/>
    <property type="match status" value="1"/>
</dbReference>
<dbReference type="PIRSF" id="PIRSF001455">
    <property type="entry name" value="DHQ_synth"/>
    <property type="match status" value="1"/>
</dbReference>
<evidence type="ECO:0000256" key="7">
    <source>
        <dbReference type="ARBA" id="ARBA00022833"/>
    </source>
</evidence>
<dbReference type="EMBL" id="BRVP01000005">
    <property type="protein sequence ID" value="GLB51985.1"/>
    <property type="molecule type" value="Genomic_DNA"/>
</dbReference>
<dbReference type="InterPro" id="IPR056179">
    <property type="entry name" value="DHQS_C"/>
</dbReference>
<dbReference type="Gene3D" id="3.40.50.1970">
    <property type="match status" value="1"/>
</dbReference>
<dbReference type="GO" id="GO:0003856">
    <property type="term" value="F:3-dehydroquinate synthase activity"/>
    <property type="evidence" value="ECO:0007669"/>
    <property type="project" value="UniProtKB-UniRule"/>
</dbReference>
<dbReference type="GO" id="GO:0005737">
    <property type="term" value="C:cytoplasm"/>
    <property type="evidence" value="ECO:0007669"/>
    <property type="project" value="InterPro"/>
</dbReference>
<dbReference type="GO" id="GO:0000166">
    <property type="term" value="F:nucleotide binding"/>
    <property type="evidence" value="ECO:0007669"/>
    <property type="project" value="UniProtKB-KW"/>
</dbReference>
<dbReference type="CDD" id="cd08195">
    <property type="entry name" value="DHQS"/>
    <property type="match status" value="1"/>
</dbReference>
<dbReference type="PANTHER" id="PTHR43622">
    <property type="entry name" value="3-DEHYDROQUINATE SYNTHASE"/>
    <property type="match status" value="1"/>
</dbReference>
<comment type="caution">
    <text evidence="14">The sequence shown here is derived from an EMBL/GenBank/DDBJ whole genome shotgun (WGS) entry which is preliminary data.</text>
</comment>
<organism evidence="14 15">
    <name type="scientific">Neptunitalea chrysea</name>
    <dbReference type="NCBI Taxonomy" id="1647581"/>
    <lineage>
        <taxon>Bacteria</taxon>
        <taxon>Pseudomonadati</taxon>
        <taxon>Bacteroidota</taxon>
        <taxon>Flavobacteriia</taxon>
        <taxon>Flavobacteriales</taxon>
        <taxon>Flavobacteriaceae</taxon>
        <taxon>Neptunitalea</taxon>
    </lineage>
</organism>
<evidence type="ECO:0000313" key="15">
    <source>
        <dbReference type="Proteomes" id="UP001143545"/>
    </source>
</evidence>
<dbReference type="InterPro" id="IPR016037">
    <property type="entry name" value="DHQ_synth_AroB"/>
</dbReference>
<evidence type="ECO:0000256" key="9">
    <source>
        <dbReference type="ARBA" id="ARBA00023239"/>
    </source>
</evidence>
<dbReference type="NCBIfam" id="TIGR01357">
    <property type="entry name" value="aroB"/>
    <property type="match status" value="1"/>
</dbReference>